<dbReference type="Proteomes" id="UP001164743">
    <property type="component" value="Chromosome 15A"/>
</dbReference>
<proteinExistence type="predicted"/>
<accession>A0ABY7D354</accession>
<name>A0ABY7D354_9BASI</name>
<dbReference type="GeneID" id="77804525"/>
<organism evidence="2 3">
    <name type="scientific">Puccinia triticina</name>
    <dbReference type="NCBI Taxonomy" id="208348"/>
    <lineage>
        <taxon>Eukaryota</taxon>
        <taxon>Fungi</taxon>
        <taxon>Dikarya</taxon>
        <taxon>Basidiomycota</taxon>
        <taxon>Pucciniomycotina</taxon>
        <taxon>Pucciniomycetes</taxon>
        <taxon>Pucciniales</taxon>
        <taxon>Pucciniaceae</taxon>
        <taxon>Puccinia</taxon>
    </lineage>
</organism>
<sequence length="64" mass="7232">MGNNVIPLGRELDRVRRRALAETWFGGPKRLLSDKTLPSWTSFNPTALRDQDSLDRPSEGLPLL</sequence>
<keyword evidence="3" id="KW-1185">Reference proteome</keyword>
<reference evidence="2" key="1">
    <citation type="submission" date="2022-10" db="EMBL/GenBank/DDBJ databases">
        <title>Puccinia triticina Genome sequencing and assembly.</title>
        <authorList>
            <person name="Li C."/>
        </authorList>
    </citation>
    <scope>NUCLEOTIDE SEQUENCE</scope>
    <source>
        <strain evidence="2">Pt15</strain>
    </source>
</reference>
<dbReference type="RefSeq" id="XP_053027586.1">
    <property type="nucleotide sequence ID" value="XM_053163630.1"/>
</dbReference>
<feature type="compositionally biased region" description="Basic and acidic residues" evidence="1">
    <location>
        <begin position="49"/>
        <end position="58"/>
    </location>
</feature>
<feature type="region of interest" description="Disordered" evidence="1">
    <location>
        <begin position="42"/>
        <end position="64"/>
    </location>
</feature>
<dbReference type="EMBL" id="CP110435">
    <property type="protein sequence ID" value="WAQ92031.1"/>
    <property type="molecule type" value="Genomic_DNA"/>
</dbReference>
<evidence type="ECO:0000256" key="1">
    <source>
        <dbReference type="SAM" id="MobiDB-lite"/>
    </source>
</evidence>
<evidence type="ECO:0000313" key="3">
    <source>
        <dbReference type="Proteomes" id="UP001164743"/>
    </source>
</evidence>
<gene>
    <name evidence="2" type="ORF">PtA15_15A426</name>
</gene>
<evidence type="ECO:0000313" key="2">
    <source>
        <dbReference type="EMBL" id="WAQ92031.1"/>
    </source>
</evidence>
<protein>
    <submittedName>
        <fullName evidence="2">Uncharacterized protein</fullName>
    </submittedName>
</protein>